<dbReference type="InterPro" id="IPR035979">
    <property type="entry name" value="RBD_domain_sf"/>
</dbReference>
<dbReference type="PRINTS" id="PR01228">
    <property type="entry name" value="EGGSHELL"/>
</dbReference>
<dbReference type="CDD" id="cd12578">
    <property type="entry name" value="RRM1_hnRNPA_like"/>
    <property type="match status" value="1"/>
</dbReference>
<protein>
    <recommendedName>
        <fullName evidence="5">RRM domain-containing protein</fullName>
    </recommendedName>
</protein>
<keyword evidence="1" id="KW-0677">Repeat</keyword>
<proteinExistence type="predicted"/>
<sequence>MPEYGRGGGRGGMRGGRGRGGGDDYLDPESEQFRKLFIGGLSYETMEDGLKGHFEKWGEIVDCVVMKDPNTKRSRGFGFITFKEAAMLDEAQKNRPHKIDGREVESKRAMPREESGRPESQQSVTKLFIGGVKDDTTEENIRDTFDSYGDIEKIDLIIDKATGKVKGFAFVTFKDYDSVDKCVLKKKHDLNGRQVEVKKALNKDASGRGGPMGGRGGGAGMGVMGGRGGNWGGSQGYGGGYGQAQGGYGGGGYGGGYGNHHGGGYGGGGGYGNNWGGQGGGGYESGYGGGYNQGGGGGSWGDGGFGSGYGNSYGGGALKGGNFSQRGQGPYGSGYGGSGGGQGHYGGGGGGGSYGGYRR</sequence>
<evidence type="ECO:0000256" key="4">
    <source>
        <dbReference type="SAM" id="MobiDB-lite"/>
    </source>
</evidence>
<dbReference type="InterPro" id="IPR000504">
    <property type="entry name" value="RRM_dom"/>
</dbReference>
<organism evidence="6 7">
    <name type="scientific">Patella caerulea</name>
    <name type="common">Rayed Mediterranean limpet</name>
    <dbReference type="NCBI Taxonomy" id="87958"/>
    <lineage>
        <taxon>Eukaryota</taxon>
        <taxon>Metazoa</taxon>
        <taxon>Spiralia</taxon>
        <taxon>Lophotrochozoa</taxon>
        <taxon>Mollusca</taxon>
        <taxon>Gastropoda</taxon>
        <taxon>Patellogastropoda</taxon>
        <taxon>Patelloidea</taxon>
        <taxon>Patellidae</taxon>
        <taxon>Patella</taxon>
    </lineage>
</organism>
<feature type="region of interest" description="Disordered" evidence="4">
    <location>
        <begin position="96"/>
        <end position="123"/>
    </location>
</feature>
<reference evidence="6 7" key="1">
    <citation type="submission" date="2024-01" db="EMBL/GenBank/DDBJ databases">
        <title>The genome of the rayed Mediterranean limpet Patella caerulea (Linnaeus, 1758).</title>
        <authorList>
            <person name="Anh-Thu Weber A."/>
            <person name="Halstead-Nussloch G."/>
        </authorList>
    </citation>
    <scope>NUCLEOTIDE SEQUENCE [LARGE SCALE GENOMIC DNA]</scope>
    <source>
        <strain evidence="6">AATW-2023a</strain>
        <tissue evidence="6">Whole specimen</tissue>
    </source>
</reference>
<feature type="compositionally biased region" description="Basic and acidic residues" evidence="4">
    <location>
        <begin position="96"/>
        <end position="117"/>
    </location>
</feature>
<dbReference type="Proteomes" id="UP001347796">
    <property type="component" value="Unassembled WGS sequence"/>
</dbReference>
<dbReference type="PANTHER" id="PTHR48026">
    <property type="entry name" value="HOMOLOGOUS TO DROSOPHILA SQD (SQUID) PROTEIN"/>
    <property type="match status" value="1"/>
</dbReference>
<feature type="domain" description="RRM" evidence="5">
    <location>
        <begin position="125"/>
        <end position="202"/>
    </location>
</feature>
<dbReference type="Pfam" id="PF00076">
    <property type="entry name" value="RRM_1"/>
    <property type="match status" value="2"/>
</dbReference>
<name>A0AAN8PR89_PATCE</name>
<evidence type="ECO:0000259" key="5">
    <source>
        <dbReference type="PROSITE" id="PS50102"/>
    </source>
</evidence>
<dbReference type="GO" id="GO:0071013">
    <property type="term" value="C:catalytic step 2 spliceosome"/>
    <property type="evidence" value="ECO:0007669"/>
    <property type="project" value="TreeGrafter"/>
</dbReference>
<dbReference type="AlphaFoldDB" id="A0AAN8PR89"/>
<dbReference type="InterPro" id="IPR012677">
    <property type="entry name" value="Nucleotide-bd_a/b_plait_sf"/>
</dbReference>
<dbReference type="GO" id="GO:0000398">
    <property type="term" value="P:mRNA splicing, via spliceosome"/>
    <property type="evidence" value="ECO:0007669"/>
    <property type="project" value="TreeGrafter"/>
</dbReference>
<comment type="caution">
    <text evidence="6">The sequence shown here is derived from an EMBL/GenBank/DDBJ whole genome shotgun (WGS) entry which is preliminary data.</text>
</comment>
<dbReference type="FunFam" id="3.30.70.330:FF:000040">
    <property type="entry name" value="Heterogeneous nuclear ribonucleoprotein A2/B1"/>
    <property type="match status" value="1"/>
</dbReference>
<evidence type="ECO:0000313" key="7">
    <source>
        <dbReference type="Proteomes" id="UP001347796"/>
    </source>
</evidence>
<feature type="region of interest" description="Disordered" evidence="4">
    <location>
        <begin position="329"/>
        <end position="359"/>
    </location>
</feature>
<evidence type="ECO:0000256" key="1">
    <source>
        <dbReference type="ARBA" id="ARBA00022737"/>
    </source>
</evidence>
<evidence type="ECO:0000313" key="6">
    <source>
        <dbReference type="EMBL" id="KAK6180883.1"/>
    </source>
</evidence>
<evidence type="ECO:0000256" key="2">
    <source>
        <dbReference type="ARBA" id="ARBA00022884"/>
    </source>
</evidence>
<dbReference type="GO" id="GO:0003730">
    <property type="term" value="F:mRNA 3'-UTR binding"/>
    <property type="evidence" value="ECO:0007669"/>
    <property type="project" value="TreeGrafter"/>
</dbReference>
<feature type="compositionally biased region" description="Gly residues" evidence="4">
    <location>
        <begin position="1"/>
        <end position="19"/>
    </location>
</feature>
<dbReference type="PROSITE" id="PS50102">
    <property type="entry name" value="RRM"/>
    <property type="match status" value="2"/>
</dbReference>
<dbReference type="EMBL" id="JAZGQO010000007">
    <property type="protein sequence ID" value="KAK6180883.1"/>
    <property type="molecule type" value="Genomic_DNA"/>
</dbReference>
<dbReference type="SUPFAM" id="SSF54928">
    <property type="entry name" value="RNA-binding domain, RBD"/>
    <property type="match status" value="2"/>
</dbReference>
<dbReference type="SMART" id="SM00360">
    <property type="entry name" value="RRM"/>
    <property type="match status" value="2"/>
</dbReference>
<keyword evidence="7" id="KW-1185">Reference proteome</keyword>
<accession>A0AAN8PR89</accession>
<feature type="region of interest" description="Disordered" evidence="4">
    <location>
        <begin position="1"/>
        <end position="26"/>
    </location>
</feature>
<feature type="domain" description="RRM" evidence="5">
    <location>
        <begin position="34"/>
        <end position="117"/>
    </location>
</feature>
<evidence type="ECO:0000256" key="3">
    <source>
        <dbReference type="PROSITE-ProRule" id="PRU00176"/>
    </source>
</evidence>
<dbReference type="Gene3D" id="3.30.70.330">
    <property type="match status" value="2"/>
</dbReference>
<keyword evidence="2 3" id="KW-0694">RNA-binding</keyword>
<gene>
    <name evidence="6" type="ORF">SNE40_008853</name>
</gene>
<dbReference type="PANTHER" id="PTHR48026:SF14">
    <property type="entry name" value="HETEROGENEOUS NUCLEAR RIBONUCLEOPROTEIN A1"/>
    <property type="match status" value="1"/>
</dbReference>